<dbReference type="Pfam" id="PF07237">
    <property type="entry name" value="DUF1428"/>
    <property type="match status" value="1"/>
</dbReference>
<protein>
    <recommendedName>
        <fullName evidence="3">RNA signal recognition particle 4.5S RNA</fullName>
    </recommendedName>
</protein>
<dbReference type="InterPro" id="IPR009874">
    <property type="entry name" value="DUF1428"/>
</dbReference>
<evidence type="ECO:0008006" key="3">
    <source>
        <dbReference type="Google" id="ProtNLM"/>
    </source>
</evidence>
<evidence type="ECO:0000313" key="2">
    <source>
        <dbReference type="Proteomes" id="UP000001887"/>
    </source>
</evidence>
<accession>D2R596</accession>
<dbReference type="Proteomes" id="UP000001887">
    <property type="component" value="Chromosome"/>
</dbReference>
<dbReference type="OrthoDB" id="9792392at2"/>
<evidence type="ECO:0000313" key="1">
    <source>
        <dbReference type="EMBL" id="ADB15355.1"/>
    </source>
</evidence>
<dbReference type="AlphaFoldDB" id="D2R596"/>
<dbReference type="KEGG" id="psl:Psta_0669"/>
<proteinExistence type="predicted"/>
<sequence length="133" mass="14789">MTYFDCFLAPVPRDNRAAYEELARISEQVVLECGAIRVVECWLDEAGPDAATYHGVDTAREIVEHGSFMKAAGASGEETVVMSFIEWPDKQARDAGMERVTSDPRMQFTDQPPVFDGKRLIAAGFRPMLDASR</sequence>
<organism evidence="1 2">
    <name type="scientific">Pirellula staleyi (strain ATCC 27377 / DSM 6068 / ICPB 4128)</name>
    <name type="common">Pirella staleyi</name>
    <dbReference type="NCBI Taxonomy" id="530564"/>
    <lineage>
        <taxon>Bacteria</taxon>
        <taxon>Pseudomonadati</taxon>
        <taxon>Planctomycetota</taxon>
        <taxon>Planctomycetia</taxon>
        <taxon>Pirellulales</taxon>
        <taxon>Pirellulaceae</taxon>
        <taxon>Pirellula</taxon>
    </lineage>
</organism>
<name>D2R596_PIRSD</name>
<dbReference type="HOGENOM" id="CLU_136844_0_0_0"/>
<dbReference type="Gene3D" id="3.30.70.100">
    <property type="match status" value="1"/>
</dbReference>
<gene>
    <name evidence="1" type="ordered locus">Psta_0669</name>
</gene>
<dbReference type="SUPFAM" id="SSF54909">
    <property type="entry name" value="Dimeric alpha+beta barrel"/>
    <property type="match status" value="1"/>
</dbReference>
<keyword evidence="2" id="KW-1185">Reference proteome</keyword>
<dbReference type="STRING" id="530564.Psta_0669"/>
<dbReference type="eggNOG" id="COG5507">
    <property type="taxonomic scope" value="Bacteria"/>
</dbReference>
<dbReference type="EMBL" id="CP001848">
    <property type="protein sequence ID" value="ADB15355.1"/>
    <property type="molecule type" value="Genomic_DNA"/>
</dbReference>
<dbReference type="InterPro" id="IPR011008">
    <property type="entry name" value="Dimeric_a/b-barrel"/>
</dbReference>
<reference evidence="1 2" key="1">
    <citation type="journal article" date="2009" name="Stand. Genomic Sci.">
        <title>Complete genome sequence of Pirellula staleyi type strain (ATCC 27377).</title>
        <authorList>
            <person name="Clum A."/>
            <person name="Tindall B.J."/>
            <person name="Sikorski J."/>
            <person name="Ivanova N."/>
            <person name="Mavrommatis K."/>
            <person name="Lucas S."/>
            <person name="Glavina del Rio T."/>
            <person name="Nolan M."/>
            <person name="Chen F."/>
            <person name="Tice H."/>
            <person name="Pitluck S."/>
            <person name="Cheng J.F."/>
            <person name="Chertkov O."/>
            <person name="Brettin T."/>
            <person name="Han C."/>
            <person name="Detter J.C."/>
            <person name="Kuske C."/>
            <person name="Bruce D."/>
            <person name="Goodwin L."/>
            <person name="Ovchinikova G."/>
            <person name="Pati A."/>
            <person name="Mikhailova N."/>
            <person name="Chen A."/>
            <person name="Palaniappan K."/>
            <person name="Land M."/>
            <person name="Hauser L."/>
            <person name="Chang Y.J."/>
            <person name="Jeffries C.D."/>
            <person name="Chain P."/>
            <person name="Rohde M."/>
            <person name="Goker M."/>
            <person name="Bristow J."/>
            <person name="Eisen J.A."/>
            <person name="Markowitz V."/>
            <person name="Hugenholtz P."/>
            <person name="Kyrpides N.C."/>
            <person name="Klenk H.P."/>
            <person name="Lapidus A."/>
        </authorList>
    </citation>
    <scope>NUCLEOTIDE SEQUENCE [LARGE SCALE GENOMIC DNA]</scope>
    <source>
        <strain evidence="2">ATCC 27377 / DSM 6068 / ICPB 4128</strain>
    </source>
</reference>